<dbReference type="Pfam" id="PF00535">
    <property type="entry name" value="Glycos_transf_2"/>
    <property type="match status" value="1"/>
</dbReference>
<dbReference type="EMBL" id="CP029480">
    <property type="protein sequence ID" value="AWV99100.1"/>
    <property type="molecule type" value="Genomic_DNA"/>
</dbReference>
<dbReference type="SUPFAM" id="SSF52172">
    <property type="entry name" value="CheY-like"/>
    <property type="match status" value="1"/>
</dbReference>
<evidence type="ECO:0000256" key="10">
    <source>
        <dbReference type="ARBA" id="ARBA00022989"/>
    </source>
</evidence>
<keyword evidence="5" id="KW-0328">Glycosyltransferase</keyword>
<feature type="domain" description="Response regulatory" evidence="14">
    <location>
        <begin position="2"/>
        <end position="117"/>
    </location>
</feature>
<dbReference type="InterPro" id="IPR001173">
    <property type="entry name" value="Glyco_trans_2-like"/>
</dbReference>
<keyword evidence="13" id="KW-0597">Phosphoprotein</keyword>
<evidence type="ECO:0000256" key="2">
    <source>
        <dbReference type="ARBA" id="ARBA00004922"/>
    </source>
</evidence>
<evidence type="ECO:0000256" key="12">
    <source>
        <dbReference type="ARBA" id="ARBA00045097"/>
    </source>
</evidence>
<dbReference type="EC" id="2.4.1.117" evidence="4"/>
<comment type="catalytic activity">
    <reaction evidence="12">
        <text>a di-trans,poly-cis-dolichyl phosphate + UDP-alpha-D-glucose = a di-trans,poly-cis-dolichyl beta-D-glucosyl phosphate + UDP</text>
        <dbReference type="Rhea" id="RHEA:15401"/>
        <dbReference type="Rhea" id="RHEA-COMP:19498"/>
        <dbReference type="Rhea" id="RHEA-COMP:19502"/>
        <dbReference type="ChEBI" id="CHEBI:57525"/>
        <dbReference type="ChEBI" id="CHEBI:57683"/>
        <dbReference type="ChEBI" id="CHEBI:58223"/>
        <dbReference type="ChEBI" id="CHEBI:58885"/>
        <dbReference type="EC" id="2.4.1.117"/>
    </reaction>
    <physiologicalReaction direction="left-to-right" evidence="12">
        <dbReference type="Rhea" id="RHEA:15402"/>
    </physiologicalReaction>
</comment>
<dbReference type="SMART" id="SM00448">
    <property type="entry name" value="REC"/>
    <property type="match status" value="1"/>
</dbReference>
<dbReference type="RefSeq" id="WP_111372293.1">
    <property type="nucleotide sequence ID" value="NZ_CP029480.1"/>
</dbReference>
<comment type="similarity">
    <text evidence="3">Belongs to the glycosyltransferase 2 family.</text>
</comment>
<evidence type="ECO:0000256" key="7">
    <source>
        <dbReference type="ARBA" id="ARBA00022692"/>
    </source>
</evidence>
<dbReference type="CDD" id="cd17574">
    <property type="entry name" value="REC_OmpR"/>
    <property type="match status" value="1"/>
</dbReference>
<dbReference type="OrthoDB" id="952827at2"/>
<dbReference type="GO" id="GO:0000160">
    <property type="term" value="P:phosphorelay signal transduction system"/>
    <property type="evidence" value="ECO:0007669"/>
    <property type="project" value="InterPro"/>
</dbReference>
<dbReference type="Pfam" id="PF00072">
    <property type="entry name" value="Response_reg"/>
    <property type="match status" value="1"/>
</dbReference>
<evidence type="ECO:0000259" key="14">
    <source>
        <dbReference type="PROSITE" id="PS50110"/>
    </source>
</evidence>
<comment type="pathway">
    <text evidence="2">Protein modification; protein glycosylation.</text>
</comment>
<keyword evidence="11" id="KW-0472">Membrane</keyword>
<dbReference type="InterPro" id="IPR035518">
    <property type="entry name" value="DPG_synthase"/>
</dbReference>
<evidence type="ECO:0000256" key="8">
    <source>
        <dbReference type="ARBA" id="ARBA00022824"/>
    </source>
</evidence>
<dbReference type="GO" id="GO:0004581">
    <property type="term" value="F:dolichyl-phosphate beta-glucosyltransferase activity"/>
    <property type="evidence" value="ECO:0007669"/>
    <property type="project" value="UniProtKB-EC"/>
</dbReference>
<dbReference type="InterPro" id="IPR029044">
    <property type="entry name" value="Nucleotide-diphossugar_trans"/>
</dbReference>
<keyword evidence="16" id="KW-1185">Reference proteome</keyword>
<dbReference type="InterPro" id="IPR011006">
    <property type="entry name" value="CheY-like_superfamily"/>
</dbReference>
<comment type="subcellular location">
    <subcellularLocation>
        <location evidence="1">Endoplasmic reticulum membrane</location>
        <topology evidence="1">Single-pass membrane protein</topology>
    </subcellularLocation>
</comment>
<keyword evidence="10" id="KW-1133">Transmembrane helix</keyword>
<dbReference type="PANTHER" id="PTHR10859">
    <property type="entry name" value="GLYCOSYL TRANSFERASE"/>
    <property type="match status" value="1"/>
</dbReference>
<dbReference type="PANTHER" id="PTHR10859:SF91">
    <property type="entry name" value="DOLICHYL-PHOSPHATE BETA-GLUCOSYLTRANSFERASE"/>
    <property type="match status" value="1"/>
</dbReference>
<evidence type="ECO:0000256" key="3">
    <source>
        <dbReference type="ARBA" id="ARBA00006739"/>
    </source>
</evidence>
<keyword evidence="6" id="KW-0808">Transferase</keyword>
<dbReference type="KEGG" id="als:DJ013_13355"/>
<sequence>MRILTADDQPIILKSIKHKLEQVGFDVIAATNGLDAIEMFDINNPDLVILDLNMPQKSGFEVMEYIRVTKKSRVPIIVMSGNDEETVIVEAFEAGADDYIEKPVGLNEVVVRVKKLLKMSLKSEDFKKGEKKDSGILQKNGVGVVIPCYNEEERLKTGEFANFLENNRGYLLSFVNDGSTDGTLDVLNKFQKQYPDSIKIFNCPQNGGKAEAVRLGMIDLLQDPSLDYLGFLDADLSTNFQDFEDLVKTLSGSEYKLVAGSRIQRIGASIFRQSSRGIISKTVNWIIRKILGMEFQDTQCGAKVMRREVVENLFNEPFLTRWIFDVEIFLRMKNFYGADKVQTMICEQPLKRWVHEDGSKLSMKDSIQIIGQLLQIAIKY</sequence>
<evidence type="ECO:0000256" key="11">
    <source>
        <dbReference type="ARBA" id="ARBA00023136"/>
    </source>
</evidence>
<dbReference type="Proteomes" id="UP000249873">
    <property type="component" value="Chromosome"/>
</dbReference>
<gene>
    <name evidence="15" type="ORF">DJ013_13355</name>
</gene>
<dbReference type="SUPFAM" id="SSF53448">
    <property type="entry name" value="Nucleotide-diphospho-sugar transferases"/>
    <property type="match status" value="1"/>
</dbReference>
<protein>
    <recommendedName>
        <fullName evidence="4">dolichyl-phosphate beta-glucosyltransferase</fullName>
        <ecNumber evidence="4">2.4.1.117</ecNumber>
    </recommendedName>
</protein>
<dbReference type="InterPro" id="IPR001789">
    <property type="entry name" value="Sig_transdc_resp-reg_receiver"/>
</dbReference>
<feature type="modified residue" description="4-aspartylphosphate" evidence="13">
    <location>
        <position position="51"/>
    </location>
</feature>
<evidence type="ECO:0000256" key="9">
    <source>
        <dbReference type="ARBA" id="ARBA00022968"/>
    </source>
</evidence>
<keyword evidence="8" id="KW-0256">Endoplasmic reticulum</keyword>
<reference evidence="15 16" key="1">
    <citation type="submission" date="2018-05" db="EMBL/GenBank/DDBJ databases">
        <title>Complete genome sequence of Arcticibacterium luteifluviistationis SM1504T, a cytophagaceae bacterium isolated from Arctic surface seawater.</title>
        <authorList>
            <person name="Li Y."/>
            <person name="Qin Q.-L."/>
        </authorList>
    </citation>
    <scope>NUCLEOTIDE SEQUENCE [LARGE SCALE GENOMIC DNA]</scope>
    <source>
        <strain evidence="15 16">SM1504</strain>
    </source>
</reference>
<proteinExistence type="inferred from homology"/>
<evidence type="ECO:0000256" key="13">
    <source>
        <dbReference type="PROSITE-ProRule" id="PRU00169"/>
    </source>
</evidence>
<accession>A0A2Z4GDB3</accession>
<evidence type="ECO:0000256" key="5">
    <source>
        <dbReference type="ARBA" id="ARBA00022676"/>
    </source>
</evidence>
<keyword evidence="7" id="KW-0812">Transmembrane</keyword>
<name>A0A2Z4GDB3_9BACT</name>
<keyword evidence="9" id="KW-0735">Signal-anchor</keyword>
<dbReference type="Gene3D" id="3.90.550.10">
    <property type="entry name" value="Spore Coat Polysaccharide Biosynthesis Protein SpsA, Chain A"/>
    <property type="match status" value="1"/>
</dbReference>
<evidence type="ECO:0000256" key="6">
    <source>
        <dbReference type="ARBA" id="ARBA00022679"/>
    </source>
</evidence>
<dbReference type="PROSITE" id="PS50110">
    <property type="entry name" value="RESPONSE_REGULATORY"/>
    <property type="match status" value="1"/>
</dbReference>
<evidence type="ECO:0000313" key="16">
    <source>
        <dbReference type="Proteomes" id="UP000249873"/>
    </source>
</evidence>
<evidence type="ECO:0000256" key="1">
    <source>
        <dbReference type="ARBA" id="ARBA00004389"/>
    </source>
</evidence>
<evidence type="ECO:0000313" key="15">
    <source>
        <dbReference type="EMBL" id="AWV99100.1"/>
    </source>
</evidence>
<evidence type="ECO:0000256" key="4">
    <source>
        <dbReference type="ARBA" id="ARBA00012583"/>
    </source>
</evidence>
<organism evidence="15 16">
    <name type="scientific">Arcticibacterium luteifluviistationis</name>
    <dbReference type="NCBI Taxonomy" id="1784714"/>
    <lineage>
        <taxon>Bacteria</taxon>
        <taxon>Pseudomonadati</taxon>
        <taxon>Bacteroidota</taxon>
        <taxon>Cytophagia</taxon>
        <taxon>Cytophagales</taxon>
        <taxon>Leadbetterellaceae</taxon>
        <taxon>Arcticibacterium</taxon>
    </lineage>
</organism>
<dbReference type="CDD" id="cd04188">
    <property type="entry name" value="DPG_synthase"/>
    <property type="match status" value="1"/>
</dbReference>
<dbReference type="AlphaFoldDB" id="A0A2Z4GDB3"/>
<dbReference type="GO" id="GO:0006487">
    <property type="term" value="P:protein N-linked glycosylation"/>
    <property type="evidence" value="ECO:0007669"/>
    <property type="project" value="TreeGrafter"/>
</dbReference>
<dbReference type="Gene3D" id="3.40.50.2300">
    <property type="match status" value="1"/>
</dbReference>